<accession>A0A9P7ADG2</accession>
<comment type="caution">
    <text evidence="1">The sequence shown here is derived from an EMBL/GenBank/DDBJ whole genome shotgun (WGS) entry which is preliminary data.</text>
</comment>
<keyword evidence="2" id="KW-1185">Reference proteome</keyword>
<dbReference type="Proteomes" id="UP000719766">
    <property type="component" value="Unassembled WGS sequence"/>
</dbReference>
<name>A0A9P7ADG2_9AGAM</name>
<dbReference type="GeneID" id="64592435"/>
<evidence type="ECO:0000313" key="1">
    <source>
        <dbReference type="EMBL" id="KAG1787214.1"/>
    </source>
</evidence>
<sequence length="139" mass="15133">MSSNPITDVYLVDASGKPARSRTSNPFLTVPHLHGPQGEKVRFLAIIDNGAMINAIDTAAYQRIARRLSPLSTSTRTLCMADGSLVPSTSVWTGTFTWGPVQVHMNFEVFPSGGSWRMLIGKPLLEQVSAVHDYSTDTI</sequence>
<feature type="non-terminal residue" evidence="1">
    <location>
        <position position="139"/>
    </location>
</feature>
<proteinExistence type="predicted"/>
<dbReference type="RefSeq" id="XP_041154582.1">
    <property type="nucleotide sequence ID" value="XM_041298671.1"/>
</dbReference>
<reference evidence="1" key="1">
    <citation type="journal article" date="2020" name="New Phytol.">
        <title>Comparative genomics reveals dynamic genome evolution in host specialist ectomycorrhizal fungi.</title>
        <authorList>
            <person name="Lofgren L.A."/>
            <person name="Nguyen N.H."/>
            <person name="Vilgalys R."/>
            <person name="Ruytinx J."/>
            <person name="Liao H.L."/>
            <person name="Branco S."/>
            <person name="Kuo A."/>
            <person name="LaButti K."/>
            <person name="Lipzen A."/>
            <person name="Andreopoulos W."/>
            <person name="Pangilinan J."/>
            <person name="Riley R."/>
            <person name="Hundley H."/>
            <person name="Na H."/>
            <person name="Barry K."/>
            <person name="Grigoriev I.V."/>
            <person name="Stajich J.E."/>
            <person name="Kennedy P.G."/>
        </authorList>
    </citation>
    <scope>NUCLEOTIDE SEQUENCE</scope>
    <source>
        <strain evidence="1">S12</strain>
    </source>
</reference>
<evidence type="ECO:0000313" key="2">
    <source>
        <dbReference type="Proteomes" id="UP000719766"/>
    </source>
</evidence>
<dbReference type="OrthoDB" id="2919534at2759"/>
<organism evidence="1 2">
    <name type="scientific">Suillus plorans</name>
    <dbReference type="NCBI Taxonomy" id="116603"/>
    <lineage>
        <taxon>Eukaryota</taxon>
        <taxon>Fungi</taxon>
        <taxon>Dikarya</taxon>
        <taxon>Basidiomycota</taxon>
        <taxon>Agaricomycotina</taxon>
        <taxon>Agaricomycetes</taxon>
        <taxon>Agaricomycetidae</taxon>
        <taxon>Boletales</taxon>
        <taxon>Suillineae</taxon>
        <taxon>Suillaceae</taxon>
        <taxon>Suillus</taxon>
    </lineage>
</organism>
<dbReference type="AlphaFoldDB" id="A0A9P7ADG2"/>
<dbReference type="EMBL" id="JABBWE010000082">
    <property type="protein sequence ID" value="KAG1787214.1"/>
    <property type="molecule type" value="Genomic_DNA"/>
</dbReference>
<gene>
    <name evidence="1" type="ORF">HD556DRAFT_1247152</name>
</gene>
<dbReference type="InterPro" id="IPR021109">
    <property type="entry name" value="Peptidase_aspartic_dom_sf"/>
</dbReference>
<protein>
    <submittedName>
        <fullName evidence="1">Uncharacterized protein</fullName>
    </submittedName>
</protein>
<dbReference type="Gene3D" id="2.40.70.10">
    <property type="entry name" value="Acid Proteases"/>
    <property type="match status" value="1"/>
</dbReference>